<dbReference type="Gene3D" id="1.10.10.60">
    <property type="entry name" value="Homeodomain-like"/>
    <property type="match status" value="1"/>
</dbReference>
<dbReference type="CDD" id="cd00009">
    <property type="entry name" value="AAA"/>
    <property type="match status" value="1"/>
</dbReference>
<dbReference type="GO" id="GO:0005524">
    <property type="term" value="F:ATP binding"/>
    <property type="evidence" value="ECO:0007669"/>
    <property type="project" value="UniProtKB-KW"/>
</dbReference>
<dbReference type="PANTHER" id="PTHR32071">
    <property type="entry name" value="TRANSCRIPTIONAL REGULATORY PROTEIN"/>
    <property type="match status" value="1"/>
</dbReference>
<dbReference type="Pfam" id="PF25601">
    <property type="entry name" value="AAA_lid_14"/>
    <property type="match status" value="1"/>
</dbReference>
<evidence type="ECO:0000256" key="1">
    <source>
        <dbReference type="ARBA" id="ARBA00022741"/>
    </source>
</evidence>
<dbReference type="InterPro" id="IPR009057">
    <property type="entry name" value="Homeodomain-like_sf"/>
</dbReference>
<dbReference type="OrthoDB" id="9804019at2"/>
<dbReference type="PROSITE" id="PS50045">
    <property type="entry name" value="SIGMA54_INTERACT_4"/>
    <property type="match status" value="1"/>
</dbReference>
<dbReference type="Gene3D" id="1.10.8.60">
    <property type="match status" value="1"/>
</dbReference>
<evidence type="ECO:0000256" key="4">
    <source>
        <dbReference type="ARBA" id="ARBA00023125"/>
    </source>
</evidence>
<dbReference type="InterPro" id="IPR002078">
    <property type="entry name" value="Sigma_54_int"/>
</dbReference>
<comment type="caution">
    <text evidence="7">The sequence shown here is derived from an EMBL/GenBank/DDBJ whole genome shotgun (WGS) entry which is preliminary data.</text>
</comment>
<proteinExistence type="predicted"/>
<dbReference type="PROSITE" id="PS00676">
    <property type="entry name" value="SIGMA54_INTERACT_2"/>
    <property type="match status" value="1"/>
</dbReference>
<keyword evidence="1" id="KW-0547">Nucleotide-binding</keyword>
<name>A0A3N0UTX4_9GAMM</name>
<dbReference type="InterPro" id="IPR027417">
    <property type="entry name" value="P-loop_NTPase"/>
</dbReference>
<dbReference type="Pfam" id="PF00158">
    <property type="entry name" value="Sigma54_activat"/>
    <property type="match status" value="1"/>
</dbReference>
<dbReference type="RefSeq" id="WP_112103818.1">
    <property type="nucleotide sequence ID" value="NZ_LUSU01000022.1"/>
</dbReference>
<gene>
    <name evidence="7" type="ORF">EC392_03170</name>
</gene>
<dbReference type="AlphaFoldDB" id="A0A3N0UTX4"/>
<dbReference type="GO" id="GO:0006355">
    <property type="term" value="P:regulation of DNA-templated transcription"/>
    <property type="evidence" value="ECO:0007669"/>
    <property type="project" value="InterPro"/>
</dbReference>
<evidence type="ECO:0000256" key="5">
    <source>
        <dbReference type="ARBA" id="ARBA00023163"/>
    </source>
</evidence>
<keyword evidence="5" id="KW-0804">Transcription</keyword>
<accession>A0A3N0UTX4</accession>
<dbReference type="InterPro" id="IPR003593">
    <property type="entry name" value="AAA+_ATPase"/>
</dbReference>
<dbReference type="PROSITE" id="PS00675">
    <property type="entry name" value="SIGMA54_INTERACT_1"/>
    <property type="match status" value="1"/>
</dbReference>
<keyword evidence="2" id="KW-0067">ATP-binding</keyword>
<dbReference type="Proteomes" id="UP000274511">
    <property type="component" value="Unassembled WGS sequence"/>
</dbReference>
<sequence>MQQALEFALSLTRPHDEAELCDWLLDTLRDHWRPSGALLGLVDISGRQFTCEGWIHGKPVSLTLDVDDFSHPLAYVLHKNQVRTWDSLYGGARVEHAAFRGLLAEAGGQCGLHALPINGENGKSVGVLALFDSGVRLREWNEKDELSLLARIFTHQLTLLRDLGRSRREQTVLRDSLRQIKGEGAMQRQQEKLLEAALIGQSASVRRLHEQIAQAARHHLAVLIQGETGAGKDVVARLLHQCSIRANKPFIAINCAAIPENLIESELFGYQKGAFSGAQSNKDGLVAQANGGTLFLDEVGDMPMIMQAKLLRVLETHAFRPLGGDKECHSDFRIIAATHQPLERFVSEGRFRQDLYHRLCQCAIQVSPLRERPDDIALLCEHFIALFGRQEGKTFGALPRNVLKHLIDYDFPGNVRELKNLLEVACANTPAGKDITLDALPSELKTRLGNASSDLPQDGYNHIRDLRLATQQYEAAVIAERMRNFQGNRLLVAESLNIPKRTLDHKCQKLEVN</sequence>
<reference evidence="7 8" key="1">
    <citation type="submission" date="2018-10" db="EMBL/GenBank/DDBJ databases">
        <title>New species genome.</title>
        <authorList>
            <person name="Li Y."/>
        </authorList>
    </citation>
    <scope>NUCLEOTIDE SEQUENCE [LARGE SCALE GENOMIC DNA]</scope>
    <source>
        <strain evidence="7 8">L6_4B</strain>
    </source>
</reference>
<keyword evidence="4" id="KW-0238">DNA-binding</keyword>
<dbReference type="SMART" id="SM00382">
    <property type="entry name" value="AAA"/>
    <property type="match status" value="1"/>
</dbReference>
<dbReference type="GO" id="GO:0003677">
    <property type="term" value="F:DNA binding"/>
    <property type="evidence" value="ECO:0007669"/>
    <property type="project" value="UniProtKB-KW"/>
</dbReference>
<dbReference type="InterPro" id="IPR025943">
    <property type="entry name" value="Sigma_54_int_dom_ATP-bd_2"/>
</dbReference>
<dbReference type="EMBL" id="RJUJ01000002">
    <property type="protein sequence ID" value="ROH84019.1"/>
    <property type="molecule type" value="Genomic_DNA"/>
</dbReference>
<dbReference type="InterPro" id="IPR025944">
    <property type="entry name" value="Sigma_54_int_dom_CS"/>
</dbReference>
<evidence type="ECO:0000256" key="3">
    <source>
        <dbReference type="ARBA" id="ARBA00023015"/>
    </source>
</evidence>
<organism evidence="7 8">
    <name type="scientific">Lonsdalea populi</name>
    <dbReference type="NCBI Taxonomy" id="1172565"/>
    <lineage>
        <taxon>Bacteria</taxon>
        <taxon>Pseudomonadati</taxon>
        <taxon>Pseudomonadota</taxon>
        <taxon>Gammaproteobacteria</taxon>
        <taxon>Enterobacterales</taxon>
        <taxon>Pectobacteriaceae</taxon>
        <taxon>Lonsdalea</taxon>
    </lineage>
</organism>
<keyword evidence="3" id="KW-0805">Transcription regulation</keyword>
<dbReference type="InterPro" id="IPR025662">
    <property type="entry name" value="Sigma_54_int_dom_ATP-bd_1"/>
</dbReference>
<evidence type="ECO:0000256" key="2">
    <source>
        <dbReference type="ARBA" id="ARBA00022840"/>
    </source>
</evidence>
<dbReference type="PROSITE" id="PS00688">
    <property type="entry name" value="SIGMA54_INTERACT_3"/>
    <property type="match status" value="1"/>
</dbReference>
<feature type="domain" description="Sigma-54 factor interaction" evidence="6">
    <location>
        <begin position="198"/>
        <end position="427"/>
    </location>
</feature>
<evidence type="ECO:0000313" key="8">
    <source>
        <dbReference type="Proteomes" id="UP000274511"/>
    </source>
</evidence>
<dbReference type="SUPFAM" id="SSF52540">
    <property type="entry name" value="P-loop containing nucleoside triphosphate hydrolases"/>
    <property type="match status" value="1"/>
</dbReference>
<dbReference type="InterPro" id="IPR058031">
    <property type="entry name" value="AAA_lid_NorR"/>
</dbReference>
<evidence type="ECO:0000259" key="6">
    <source>
        <dbReference type="PROSITE" id="PS50045"/>
    </source>
</evidence>
<dbReference type="FunFam" id="3.40.50.300:FF:000006">
    <property type="entry name" value="DNA-binding transcriptional regulator NtrC"/>
    <property type="match status" value="1"/>
</dbReference>
<protein>
    <submittedName>
        <fullName evidence="7">Sigma-54-dependent Fis family transcriptional regulator</fullName>
    </submittedName>
</protein>
<dbReference type="PANTHER" id="PTHR32071:SF117">
    <property type="entry name" value="PTS-DEPENDENT DIHYDROXYACETONE KINASE OPERON REGULATORY PROTEIN-RELATED"/>
    <property type="match status" value="1"/>
</dbReference>
<dbReference type="SUPFAM" id="SSF46689">
    <property type="entry name" value="Homeodomain-like"/>
    <property type="match status" value="1"/>
</dbReference>
<dbReference type="Gene3D" id="3.40.50.300">
    <property type="entry name" value="P-loop containing nucleotide triphosphate hydrolases"/>
    <property type="match status" value="1"/>
</dbReference>
<evidence type="ECO:0000313" key="7">
    <source>
        <dbReference type="EMBL" id="ROH84019.1"/>
    </source>
</evidence>
<dbReference type="SUPFAM" id="SSF55781">
    <property type="entry name" value="GAF domain-like"/>
    <property type="match status" value="1"/>
</dbReference>